<keyword evidence="9" id="KW-1185">Reference proteome</keyword>
<protein>
    <recommendedName>
        <fullName evidence="7">Nitroreductase domain-containing protein</fullName>
    </recommendedName>
</protein>
<dbReference type="RefSeq" id="XP_064705294.1">
    <property type="nucleotide sequence ID" value="XM_064846941.1"/>
</dbReference>
<name>A0AAV9N721_9EURO</name>
<evidence type="ECO:0000313" key="8">
    <source>
        <dbReference type="EMBL" id="KAK5050794.1"/>
    </source>
</evidence>
<feature type="region of interest" description="Disordered" evidence="6">
    <location>
        <begin position="1"/>
        <end position="23"/>
    </location>
</feature>
<feature type="compositionally biased region" description="Polar residues" evidence="6">
    <location>
        <begin position="7"/>
        <end position="22"/>
    </location>
</feature>
<keyword evidence="5" id="KW-0560">Oxidoreductase</keyword>
<gene>
    <name evidence="8" type="ORF">LTR84_003353</name>
</gene>
<feature type="domain" description="Nitroreductase" evidence="7">
    <location>
        <begin position="26"/>
        <end position="211"/>
    </location>
</feature>
<evidence type="ECO:0000256" key="2">
    <source>
        <dbReference type="ARBA" id="ARBA00007118"/>
    </source>
</evidence>
<evidence type="ECO:0000256" key="3">
    <source>
        <dbReference type="ARBA" id="ARBA00022630"/>
    </source>
</evidence>
<evidence type="ECO:0000313" key="9">
    <source>
        <dbReference type="Proteomes" id="UP001358417"/>
    </source>
</evidence>
<keyword evidence="4" id="KW-0288">FMN</keyword>
<dbReference type="AlphaFoldDB" id="A0AAV9N721"/>
<comment type="similarity">
    <text evidence="2">Belongs to the nitroreductase family.</text>
</comment>
<dbReference type="PANTHER" id="PTHR43673">
    <property type="entry name" value="NAD(P)H NITROREDUCTASE YDGI-RELATED"/>
    <property type="match status" value="1"/>
</dbReference>
<evidence type="ECO:0000259" key="7">
    <source>
        <dbReference type="Pfam" id="PF00881"/>
    </source>
</evidence>
<sequence length="237" mass="26374">MLPSENAVKNLSARDSQASKSATRFVRERHSVRAFRSDPVPRDVLEECFGLAQSAPSSYNVQPWQITVLEGAALGRVSNALQDAIDRGLESTVLPLPSAYESYRSEMGNAMYGKNGYDIPRHDKERIEAADRRNFNFFEAPLALIVAVDSALAPVDILATGMYLHTLCLLLAEQRLGHCYQVSVAGYPDILRQELGLNPDVQILCGVAIGYEDETEQINRLRTARDDWKMHVDFCNG</sequence>
<dbReference type="Proteomes" id="UP001358417">
    <property type="component" value="Unassembled WGS sequence"/>
</dbReference>
<comment type="caution">
    <text evidence="8">The sequence shown here is derived from an EMBL/GenBank/DDBJ whole genome shotgun (WGS) entry which is preliminary data.</text>
</comment>
<keyword evidence="3" id="KW-0285">Flavoprotein</keyword>
<dbReference type="Gene3D" id="3.40.109.10">
    <property type="entry name" value="NADH Oxidase"/>
    <property type="match status" value="1"/>
</dbReference>
<dbReference type="SUPFAM" id="SSF55469">
    <property type="entry name" value="FMN-dependent nitroreductase-like"/>
    <property type="match status" value="1"/>
</dbReference>
<evidence type="ECO:0000256" key="5">
    <source>
        <dbReference type="ARBA" id="ARBA00023002"/>
    </source>
</evidence>
<dbReference type="CDD" id="cd02136">
    <property type="entry name" value="PnbA_NfnB-like"/>
    <property type="match status" value="1"/>
</dbReference>
<dbReference type="GO" id="GO:0016491">
    <property type="term" value="F:oxidoreductase activity"/>
    <property type="evidence" value="ECO:0007669"/>
    <property type="project" value="UniProtKB-KW"/>
</dbReference>
<evidence type="ECO:0000256" key="6">
    <source>
        <dbReference type="SAM" id="MobiDB-lite"/>
    </source>
</evidence>
<dbReference type="InterPro" id="IPR000415">
    <property type="entry name" value="Nitroreductase-like"/>
</dbReference>
<reference evidence="8 9" key="1">
    <citation type="submission" date="2023-08" db="EMBL/GenBank/DDBJ databases">
        <title>Black Yeasts Isolated from many extreme environments.</title>
        <authorList>
            <person name="Coleine C."/>
            <person name="Stajich J.E."/>
            <person name="Selbmann L."/>
        </authorList>
    </citation>
    <scope>NUCLEOTIDE SEQUENCE [LARGE SCALE GENOMIC DNA]</scope>
    <source>
        <strain evidence="8 9">CCFEE 5792</strain>
    </source>
</reference>
<comment type="cofactor">
    <cofactor evidence="1">
        <name>FMN</name>
        <dbReference type="ChEBI" id="CHEBI:58210"/>
    </cofactor>
</comment>
<dbReference type="EMBL" id="JAVRRD010000016">
    <property type="protein sequence ID" value="KAK5050794.1"/>
    <property type="molecule type" value="Genomic_DNA"/>
</dbReference>
<dbReference type="InterPro" id="IPR029479">
    <property type="entry name" value="Nitroreductase"/>
</dbReference>
<proteinExistence type="inferred from homology"/>
<evidence type="ECO:0000256" key="1">
    <source>
        <dbReference type="ARBA" id="ARBA00001917"/>
    </source>
</evidence>
<organism evidence="8 9">
    <name type="scientific">Exophiala bonariae</name>
    <dbReference type="NCBI Taxonomy" id="1690606"/>
    <lineage>
        <taxon>Eukaryota</taxon>
        <taxon>Fungi</taxon>
        <taxon>Dikarya</taxon>
        <taxon>Ascomycota</taxon>
        <taxon>Pezizomycotina</taxon>
        <taxon>Eurotiomycetes</taxon>
        <taxon>Chaetothyriomycetidae</taxon>
        <taxon>Chaetothyriales</taxon>
        <taxon>Herpotrichiellaceae</taxon>
        <taxon>Exophiala</taxon>
    </lineage>
</organism>
<evidence type="ECO:0000256" key="4">
    <source>
        <dbReference type="ARBA" id="ARBA00022643"/>
    </source>
</evidence>
<dbReference type="GeneID" id="89971540"/>
<accession>A0AAV9N721</accession>
<dbReference type="Pfam" id="PF00881">
    <property type="entry name" value="Nitroreductase"/>
    <property type="match status" value="1"/>
</dbReference>
<dbReference type="PANTHER" id="PTHR43673:SF2">
    <property type="entry name" value="NITROREDUCTASE"/>
    <property type="match status" value="1"/>
</dbReference>